<dbReference type="Proteomes" id="UP000241808">
    <property type="component" value="Unassembled WGS sequence"/>
</dbReference>
<gene>
    <name evidence="1" type="ORF">C8P69_101649</name>
</gene>
<evidence type="ECO:0000313" key="2">
    <source>
        <dbReference type="Proteomes" id="UP000241808"/>
    </source>
</evidence>
<accession>A0A2T4ZJ10</accession>
<evidence type="ECO:0000313" key="1">
    <source>
        <dbReference type="EMBL" id="PTM61975.1"/>
    </source>
</evidence>
<dbReference type="RefSeq" id="WP_108174404.1">
    <property type="nucleotide sequence ID" value="NZ_PZZL01000001.1"/>
</dbReference>
<keyword evidence="2" id="KW-1185">Reference proteome</keyword>
<reference evidence="1 2" key="1">
    <citation type="submission" date="2018-04" db="EMBL/GenBank/DDBJ databases">
        <title>Genomic Encyclopedia of Archaeal and Bacterial Type Strains, Phase II (KMG-II): from individual species to whole genera.</title>
        <authorList>
            <person name="Goeker M."/>
        </authorList>
    </citation>
    <scope>NUCLEOTIDE SEQUENCE [LARGE SCALE GENOMIC DNA]</scope>
    <source>
        <strain evidence="1 2">DSM 25521</strain>
    </source>
</reference>
<name>A0A2T4ZJ10_9HYPH</name>
<dbReference type="EMBL" id="PZZL01000001">
    <property type="protein sequence ID" value="PTM61975.1"/>
    <property type="molecule type" value="Genomic_DNA"/>
</dbReference>
<dbReference type="AlphaFoldDB" id="A0A2T4ZJ10"/>
<organism evidence="1 2">
    <name type="scientific">Phreatobacter oligotrophus</name>
    <dbReference type="NCBI Taxonomy" id="1122261"/>
    <lineage>
        <taxon>Bacteria</taxon>
        <taxon>Pseudomonadati</taxon>
        <taxon>Pseudomonadota</taxon>
        <taxon>Alphaproteobacteria</taxon>
        <taxon>Hyphomicrobiales</taxon>
        <taxon>Phreatobacteraceae</taxon>
        <taxon>Phreatobacter</taxon>
    </lineage>
</organism>
<proteinExistence type="predicted"/>
<protein>
    <submittedName>
        <fullName evidence="1">Uncharacterized protein</fullName>
    </submittedName>
</protein>
<dbReference type="OrthoDB" id="8125412at2"/>
<comment type="caution">
    <text evidence="1">The sequence shown here is derived from an EMBL/GenBank/DDBJ whole genome shotgun (WGS) entry which is preliminary data.</text>
</comment>
<sequence length="254" mass="27536">MAASPTIDFAPGNYRYVPSVFQYSSGAAAMPGYHIERVMFRKPVPLKQGFERIAALIQGQGRPLTAFCACELRSPAPFDDAGFKAFNEVYVGTLAAWGIYNAETKANPVARSNVCPEIGGPPEPSFHAFCYVAEGDAGGAPQFVIAGSGEAREGAGAYAERIVRLNDTSPVGLREKGVFVLEQMEKRMAAFGHGWADTTAAQVYCVHDIHPFLADEIVRRGAARAGITWHYNRPPVIGLDYEMDCRSVAVERSL</sequence>